<dbReference type="SUPFAM" id="SSF53850">
    <property type="entry name" value="Periplasmic binding protein-like II"/>
    <property type="match status" value="1"/>
</dbReference>
<evidence type="ECO:0000256" key="2">
    <source>
        <dbReference type="ARBA" id="ARBA00022491"/>
    </source>
</evidence>
<evidence type="ECO:0000256" key="3">
    <source>
        <dbReference type="ARBA" id="ARBA00023015"/>
    </source>
</evidence>
<gene>
    <name evidence="8" type="ORF">XAXN_20440</name>
</gene>
<dbReference type="PANTHER" id="PTHR30579">
    <property type="entry name" value="TRANSCRIPTIONAL REGULATOR"/>
    <property type="match status" value="1"/>
</dbReference>
<comment type="caution">
    <text evidence="8">The sequence shown here is derived from an EMBL/GenBank/DDBJ whole genome shotgun (WGS) entry which is preliminary data.</text>
</comment>
<dbReference type="Gene3D" id="1.10.10.10">
    <property type="entry name" value="Winged helix-like DNA-binding domain superfamily/Winged helix DNA-binding domain"/>
    <property type="match status" value="1"/>
</dbReference>
<dbReference type="Gene3D" id="3.40.190.290">
    <property type="match status" value="1"/>
</dbReference>
<evidence type="ECO:0000259" key="7">
    <source>
        <dbReference type="PROSITE" id="PS50931"/>
    </source>
</evidence>
<proteinExistence type="inferred from homology"/>
<dbReference type="InterPro" id="IPR000847">
    <property type="entry name" value="LysR_HTH_N"/>
</dbReference>
<keyword evidence="4" id="KW-0238">DNA-binding</keyword>
<dbReference type="FunFam" id="1.10.10.10:FF:000456">
    <property type="entry name" value="LysR family transcriptional regulator ArgP"/>
    <property type="match status" value="1"/>
</dbReference>
<dbReference type="OrthoDB" id="3252676at2"/>
<evidence type="ECO:0000256" key="5">
    <source>
        <dbReference type="ARBA" id="ARBA00023163"/>
    </source>
</evidence>
<dbReference type="PROSITE" id="PS50931">
    <property type="entry name" value="HTH_LYSR"/>
    <property type="match status" value="1"/>
</dbReference>
<dbReference type="InterPro" id="IPR005119">
    <property type="entry name" value="LysR_subst-bd"/>
</dbReference>
<dbReference type="PATRIC" id="fig|53413.25.peg.2967"/>
<dbReference type="Pfam" id="PF03466">
    <property type="entry name" value="LysR_substrate"/>
    <property type="match status" value="1"/>
</dbReference>
<dbReference type="Pfam" id="PF00126">
    <property type="entry name" value="HTH_1"/>
    <property type="match status" value="1"/>
</dbReference>
<accession>A0A0P6VNJ0</accession>
<feature type="domain" description="HTH lysR-type" evidence="7">
    <location>
        <begin position="1"/>
        <end position="59"/>
    </location>
</feature>
<dbReference type="InterPro" id="IPR036388">
    <property type="entry name" value="WH-like_DNA-bd_sf"/>
</dbReference>
<keyword evidence="2" id="KW-0678">Repressor</keyword>
<evidence type="ECO:0000256" key="6">
    <source>
        <dbReference type="ARBA" id="ARBA00074218"/>
    </source>
</evidence>
<keyword evidence="3" id="KW-0805">Transcription regulation</keyword>
<dbReference type="GO" id="GO:0003677">
    <property type="term" value="F:DNA binding"/>
    <property type="evidence" value="ECO:0007669"/>
    <property type="project" value="UniProtKB-KW"/>
</dbReference>
<dbReference type="NCBIfam" id="TIGR03298">
    <property type="entry name" value="argP"/>
    <property type="match status" value="1"/>
</dbReference>
<dbReference type="PANTHER" id="PTHR30579:SF2">
    <property type="entry name" value="HTH-TYPE TRANSCRIPTIONAL REGULATOR ARGP"/>
    <property type="match status" value="1"/>
</dbReference>
<dbReference type="AlphaFoldDB" id="A0A0P6VNJ0"/>
<dbReference type="RefSeq" id="WP_054320807.1">
    <property type="nucleotide sequence ID" value="NZ_JFAQ01000318.1"/>
</dbReference>
<dbReference type="InterPro" id="IPR017685">
    <property type="entry name" value="ArgP"/>
</dbReference>
<sequence>MDLLHPQLAAFAAVLDEGSFDAAAQRLALTPSAISQRIKALEDRLGQVLVMRTAPCRPTPAGERLLRRLKPMQVLEAEAIADFLPGDGIAGHPRTLAIAVNDDSLQTWFLQALSSLHQAHGFLFDVQMDDQDHTLELLRAGSVLGAVTSERAPLQGCNVQALGVMRYHAIASAAFVAAYFQDGFTADALGKAPMLVFNRKDALQARFVRRITRSRLSPPTHYLPTSTGFVEAAARGLGWCLAPEAMVLPAVRNKQVVIIDSTHWLDVPLYWQYAAVRSNALQQLGQALREAAATSLRGSRQTLPPPI</sequence>
<evidence type="ECO:0000256" key="1">
    <source>
        <dbReference type="ARBA" id="ARBA00009437"/>
    </source>
</evidence>
<name>A0A0P6VNJ0_9XANT</name>
<dbReference type="EMBL" id="JFAQ01000318">
    <property type="protein sequence ID" value="KPL47347.1"/>
    <property type="molecule type" value="Genomic_DNA"/>
</dbReference>
<dbReference type="NCBIfam" id="NF002964">
    <property type="entry name" value="PRK03635.1"/>
    <property type="match status" value="1"/>
</dbReference>
<keyword evidence="5" id="KW-0804">Transcription</keyword>
<dbReference type="InterPro" id="IPR050176">
    <property type="entry name" value="LTTR"/>
</dbReference>
<dbReference type="InterPro" id="IPR036390">
    <property type="entry name" value="WH_DNA-bd_sf"/>
</dbReference>
<organism evidence="8 9">
    <name type="scientific">Xanthomonas axonopodis</name>
    <dbReference type="NCBI Taxonomy" id="53413"/>
    <lineage>
        <taxon>Bacteria</taxon>
        <taxon>Pseudomonadati</taxon>
        <taxon>Pseudomonadota</taxon>
        <taxon>Gammaproteobacteria</taxon>
        <taxon>Lysobacterales</taxon>
        <taxon>Lysobacteraceae</taxon>
        <taxon>Xanthomonas</taxon>
    </lineage>
</organism>
<dbReference type="NCBIfam" id="NF009888">
    <property type="entry name" value="PRK13348.1"/>
    <property type="match status" value="1"/>
</dbReference>
<evidence type="ECO:0000256" key="4">
    <source>
        <dbReference type="ARBA" id="ARBA00023125"/>
    </source>
</evidence>
<evidence type="ECO:0000313" key="9">
    <source>
        <dbReference type="Proteomes" id="UP000054035"/>
    </source>
</evidence>
<dbReference type="GO" id="GO:0003700">
    <property type="term" value="F:DNA-binding transcription factor activity"/>
    <property type="evidence" value="ECO:0007669"/>
    <property type="project" value="InterPro"/>
</dbReference>
<dbReference type="SUPFAM" id="SSF46785">
    <property type="entry name" value="Winged helix' DNA-binding domain"/>
    <property type="match status" value="1"/>
</dbReference>
<dbReference type="Proteomes" id="UP000054035">
    <property type="component" value="Unassembled WGS sequence"/>
</dbReference>
<evidence type="ECO:0000313" key="8">
    <source>
        <dbReference type="EMBL" id="KPL47347.1"/>
    </source>
</evidence>
<comment type="similarity">
    <text evidence="1">Belongs to the LysR transcriptional regulatory family.</text>
</comment>
<reference evidence="8 9" key="1">
    <citation type="submission" date="2014-02" db="EMBL/GenBank/DDBJ databases">
        <title>Genome sequence of Xanthomonas axonopodis DSM 3585 (T).</title>
        <authorList>
            <person name="Midha S."/>
            <person name="Patil P.B."/>
        </authorList>
    </citation>
    <scope>NUCLEOTIDE SEQUENCE [LARGE SCALE GENOMIC DNA]</scope>
    <source>
        <strain evidence="8 9">DSM 3585</strain>
    </source>
</reference>
<protein>
    <recommendedName>
        <fullName evidence="6">HTH-type transcriptional regulator LysG</fullName>
    </recommendedName>
</protein>